<dbReference type="Pfam" id="PF11737">
    <property type="entry name" value="DUF3300"/>
    <property type="match status" value="1"/>
</dbReference>
<keyword evidence="2" id="KW-0732">Signal</keyword>
<sequence length="433" mass="47045">MNRSLSLCFWIFATLLAVTQPVVNSQEPAAPQQQPTTPSAEDQAKATPFKPEELEQIVAPIALYPDALLAQVLMASTYPLEIVLAARWSKEHPDVKGDAVAKAVENETWDASVKSMVVFPDVLTMMNDKLDWTQKLGDAVLAQRKDVMDAVQRLRVKAKDAGNLKSSKEQTVKTEAAPAGSSAQQVIIIESPSPEVVYVPTYNPTVVYGAWPYPAYPPYYYYPPGYAAGAAFFSFSAGVIVGGALWGGFNWGHSDIDINVNRYNNFNRNTNVNANRTNVSNRWEHNSAHRQGVGYRDSATQQRYGRGSSQEALQARENYRGRSGNEHRDLGGGAESRDLGNRGNEYRDLGGGAESRDLGNRGNEYRDLGGGAENRDLGGGASRDMGNRDFGGASSGRSPDAFRGVDSGARTRAHSSRGMSSRGGMSRGGGRRR</sequence>
<feature type="signal peptide" evidence="2">
    <location>
        <begin position="1"/>
        <end position="19"/>
    </location>
</feature>
<name>A0A829YFA8_9GAMM</name>
<dbReference type="RefSeq" id="WP_209005459.1">
    <property type="nucleotide sequence ID" value="NZ_BLJN01000004.1"/>
</dbReference>
<reference evidence="4" key="1">
    <citation type="submission" date="2020-01" db="EMBL/GenBank/DDBJ databases">
        <title>'Steroidobacter agaridevorans' sp. nov., agar-degrading bacteria isolated from rhizosphere soils.</title>
        <authorList>
            <person name="Ikenaga M."/>
            <person name="Kataoka M."/>
            <person name="Murouchi A."/>
            <person name="Katsuragi S."/>
            <person name="Sakai M."/>
        </authorList>
    </citation>
    <scope>NUCLEOTIDE SEQUENCE [LARGE SCALE GENOMIC DNA]</scope>
    <source>
        <strain evidence="4">YU21-B</strain>
    </source>
</reference>
<accession>A0A829YFA8</accession>
<dbReference type="PANTHER" id="PTHR40269">
    <property type="entry name" value="OUTER MEMBRANE PROTEIN-RELATED"/>
    <property type="match status" value="1"/>
</dbReference>
<dbReference type="AlphaFoldDB" id="A0A829YFA8"/>
<proteinExistence type="predicted"/>
<feature type="compositionally biased region" description="Low complexity" evidence="1">
    <location>
        <begin position="26"/>
        <end position="41"/>
    </location>
</feature>
<protein>
    <submittedName>
        <fullName evidence="3">Membrane protein</fullName>
    </submittedName>
</protein>
<dbReference type="EMBL" id="BLJN01000004">
    <property type="protein sequence ID" value="GFE81954.1"/>
    <property type="molecule type" value="Genomic_DNA"/>
</dbReference>
<feature type="compositionally biased region" description="Gly residues" evidence="1">
    <location>
        <begin position="368"/>
        <end position="381"/>
    </location>
</feature>
<dbReference type="InterPro" id="IPR021728">
    <property type="entry name" value="DUF3300"/>
</dbReference>
<organism evidence="3 4">
    <name type="scientific">Steroidobacter agaridevorans</name>
    <dbReference type="NCBI Taxonomy" id="2695856"/>
    <lineage>
        <taxon>Bacteria</taxon>
        <taxon>Pseudomonadati</taxon>
        <taxon>Pseudomonadota</taxon>
        <taxon>Gammaproteobacteria</taxon>
        <taxon>Steroidobacterales</taxon>
        <taxon>Steroidobacteraceae</taxon>
        <taxon>Steroidobacter</taxon>
    </lineage>
</organism>
<gene>
    <name evidence="3" type="ORF">GCM10011487_39540</name>
</gene>
<evidence type="ECO:0000313" key="3">
    <source>
        <dbReference type="EMBL" id="GFE81954.1"/>
    </source>
</evidence>
<feature type="region of interest" description="Disordered" evidence="1">
    <location>
        <begin position="26"/>
        <end position="47"/>
    </location>
</feature>
<evidence type="ECO:0000313" key="4">
    <source>
        <dbReference type="Proteomes" id="UP000445000"/>
    </source>
</evidence>
<feature type="compositionally biased region" description="Basic and acidic residues" evidence="1">
    <location>
        <begin position="317"/>
        <end position="367"/>
    </location>
</feature>
<evidence type="ECO:0000256" key="1">
    <source>
        <dbReference type="SAM" id="MobiDB-lite"/>
    </source>
</evidence>
<dbReference type="Proteomes" id="UP000445000">
    <property type="component" value="Unassembled WGS sequence"/>
</dbReference>
<dbReference type="PANTHER" id="PTHR40269:SF1">
    <property type="entry name" value="OUTER MEMBRANE PROTEIN"/>
    <property type="match status" value="1"/>
</dbReference>
<comment type="caution">
    <text evidence="3">The sequence shown here is derived from an EMBL/GenBank/DDBJ whole genome shotgun (WGS) entry which is preliminary data.</text>
</comment>
<feature type="compositionally biased region" description="Polar residues" evidence="1">
    <location>
        <begin position="298"/>
        <end position="312"/>
    </location>
</feature>
<keyword evidence="4" id="KW-1185">Reference proteome</keyword>
<feature type="chain" id="PRO_5032489329" evidence="2">
    <location>
        <begin position="20"/>
        <end position="433"/>
    </location>
</feature>
<evidence type="ECO:0000256" key="2">
    <source>
        <dbReference type="SAM" id="SignalP"/>
    </source>
</evidence>
<feature type="region of interest" description="Disordered" evidence="1">
    <location>
        <begin position="277"/>
        <end position="433"/>
    </location>
</feature>